<evidence type="ECO:0000256" key="2">
    <source>
        <dbReference type="ARBA" id="ARBA00012438"/>
    </source>
</evidence>
<gene>
    <name evidence="5" type="ORF">Q2T77_23495</name>
</gene>
<comment type="catalytic activity">
    <reaction evidence="1">
        <text>ATP + protein L-histidine = ADP + protein N-phospho-L-histidine.</text>
        <dbReference type="EC" id="2.7.13.3"/>
    </reaction>
</comment>
<feature type="transmembrane region" description="Helical" evidence="3">
    <location>
        <begin position="33"/>
        <end position="57"/>
    </location>
</feature>
<organism evidence="5 6">
    <name type="scientific">Variovorax ginsengisoli</name>
    <dbReference type="NCBI Taxonomy" id="363844"/>
    <lineage>
        <taxon>Bacteria</taxon>
        <taxon>Pseudomonadati</taxon>
        <taxon>Pseudomonadota</taxon>
        <taxon>Betaproteobacteria</taxon>
        <taxon>Burkholderiales</taxon>
        <taxon>Comamonadaceae</taxon>
        <taxon>Variovorax</taxon>
    </lineage>
</organism>
<dbReference type="Proteomes" id="UP001169027">
    <property type="component" value="Unassembled WGS sequence"/>
</dbReference>
<keyword evidence="6" id="KW-1185">Reference proteome</keyword>
<feature type="domain" description="Signal transduction histidine kinase dimerisation/phosphoacceptor" evidence="4">
    <location>
        <begin position="213"/>
        <end position="279"/>
    </location>
</feature>
<dbReference type="RefSeq" id="WP_301812956.1">
    <property type="nucleotide sequence ID" value="NZ_JAUJZH010000018.1"/>
</dbReference>
<dbReference type="InterPro" id="IPR003661">
    <property type="entry name" value="HisK_dim/P_dom"/>
</dbReference>
<evidence type="ECO:0000259" key="4">
    <source>
        <dbReference type="SMART" id="SM00388"/>
    </source>
</evidence>
<name>A0ABT8SAP5_9BURK</name>
<dbReference type="SMART" id="SM00388">
    <property type="entry name" value="HisKA"/>
    <property type="match status" value="1"/>
</dbReference>
<feature type="transmembrane region" description="Helical" evidence="3">
    <location>
        <begin position="69"/>
        <end position="87"/>
    </location>
</feature>
<keyword evidence="3" id="KW-1133">Transmembrane helix</keyword>
<reference evidence="5" key="1">
    <citation type="submission" date="2023-06" db="EMBL/GenBank/DDBJ databases">
        <authorList>
            <person name="Jiang Y."/>
            <person name="Liu Q."/>
        </authorList>
    </citation>
    <scope>NUCLEOTIDE SEQUENCE</scope>
    <source>
        <strain evidence="5">CGMCC 1.12090</strain>
    </source>
</reference>
<evidence type="ECO:0000256" key="3">
    <source>
        <dbReference type="SAM" id="Phobius"/>
    </source>
</evidence>
<feature type="transmembrane region" description="Helical" evidence="3">
    <location>
        <begin position="148"/>
        <end position="168"/>
    </location>
</feature>
<dbReference type="SUPFAM" id="SSF47384">
    <property type="entry name" value="Homodimeric domain of signal transducing histidine kinase"/>
    <property type="match status" value="1"/>
</dbReference>
<sequence length="429" mass="46019">MALGLLGVALGAWLGRRWIAPDGQLDSSRQLLLFTLLLPVALSLLPSVLMSALLWWGTDADWAALWPRIYVPHAMAMLTLVPALLTWDTAAATAVFRDRGNWLPILAAFACMGLALVPRMHDEVIRAALTFPLCWAAVRSGMVLVAQLNAAIAIGMIAITIAGFGPYVEYGYGIWALQVDLIGIAVLSLQLAVTIGERQRLAARLDQARRFESLGFLAGGVAHDFNNVLGTIRACAEIASERMPPDSPGQAELAQLERATERGMDMTQQILLAARQGDPARSCVDLAELVDEVLEMARPLCPSRIQLSRRPLPGATAPKVLANPGQLLRAVQNLLRNATQAARHGVTLTAGTRAAGASGETRFDLQLGDRQGELGWVEVADDGPGIDAAHWPRAACARPTGATSRCRRASSTCWSFSSARRGRSSRANS</sequence>
<dbReference type="PANTHER" id="PTHR43065:SF42">
    <property type="entry name" value="TWO-COMPONENT SENSOR PPRA"/>
    <property type="match status" value="1"/>
</dbReference>
<dbReference type="InterPro" id="IPR036097">
    <property type="entry name" value="HisK_dim/P_sf"/>
</dbReference>
<dbReference type="SUPFAM" id="SSF55874">
    <property type="entry name" value="ATPase domain of HSP90 chaperone/DNA topoisomerase II/histidine kinase"/>
    <property type="match status" value="1"/>
</dbReference>
<comment type="caution">
    <text evidence="5">The sequence shown here is derived from an EMBL/GenBank/DDBJ whole genome shotgun (WGS) entry which is preliminary data.</text>
</comment>
<feature type="transmembrane region" description="Helical" evidence="3">
    <location>
        <begin position="174"/>
        <end position="195"/>
    </location>
</feature>
<evidence type="ECO:0000313" key="6">
    <source>
        <dbReference type="Proteomes" id="UP001169027"/>
    </source>
</evidence>
<dbReference type="Gene3D" id="3.30.565.10">
    <property type="entry name" value="Histidine kinase-like ATPase, C-terminal domain"/>
    <property type="match status" value="1"/>
</dbReference>
<protein>
    <recommendedName>
        <fullName evidence="2">histidine kinase</fullName>
        <ecNumber evidence="2">2.7.13.3</ecNumber>
    </recommendedName>
</protein>
<dbReference type="EC" id="2.7.13.3" evidence="2"/>
<keyword evidence="3" id="KW-0812">Transmembrane</keyword>
<dbReference type="InterPro" id="IPR036890">
    <property type="entry name" value="HATPase_C_sf"/>
</dbReference>
<dbReference type="Gene3D" id="1.10.287.130">
    <property type="match status" value="1"/>
</dbReference>
<evidence type="ECO:0000256" key="1">
    <source>
        <dbReference type="ARBA" id="ARBA00000085"/>
    </source>
</evidence>
<proteinExistence type="predicted"/>
<feature type="transmembrane region" description="Helical" evidence="3">
    <location>
        <begin position="99"/>
        <end position="117"/>
    </location>
</feature>
<evidence type="ECO:0000313" key="5">
    <source>
        <dbReference type="EMBL" id="MDO1535262.1"/>
    </source>
</evidence>
<accession>A0ABT8SAP5</accession>
<keyword evidence="3" id="KW-0472">Membrane</keyword>
<dbReference type="EMBL" id="JAUKVY010000018">
    <property type="protein sequence ID" value="MDO1535262.1"/>
    <property type="molecule type" value="Genomic_DNA"/>
</dbReference>
<dbReference type="PANTHER" id="PTHR43065">
    <property type="entry name" value="SENSOR HISTIDINE KINASE"/>
    <property type="match status" value="1"/>
</dbReference>